<keyword evidence="1" id="KW-0472">Membrane</keyword>
<dbReference type="InterPro" id="IPR017259">
    <property type="entry name" value="UCP037672"/>
</dbReference>
<sequence>MADLRLAGTVACAALGVLFCLLGGGFFLAGPKAALFVSGFGTLPPSERARYDTAALSRDYARRFLGWGVLLLAGAGASALWSAWAALPALAVWQVLFWRQVRWDPERAFERYDLKQK</sequence>
<feature type="transmembrane region" description="Helical" evidence="1">
    <location>
        <begin position="64"/>
        <end position="87"/>
    </location>
</feature>
<keyword evidence="1" id="KW-0812">Transmembrane</keyword>
<protein>
    <submittedName>
        <fullName evidence="2">DUF3784 domain-containing protein</fullName>
    </submittedName>
</protein>
<accession>A0ABS2GKK4</accession>
<dbReference type="Proteomes" id="UP000724149">
    <property type="component" value="Unassembled WGS sequence"/>
</dbReference>
<keyword evidence="1" id="KW-1133">Transmembrane helix</keyword>
<evidence type="ECO:0000313" key="2">
    <source>
        <dbReference type="EMBL" id="MBM6922531.1"/>
    </source>
</evidence>
<reference evidence="2 3" key="1">
    <citation type="journal article" date="2021" name="Sci. Rep.">
        <title>The distribution of antibiotic resistance genes in chicken gut microbiota commensals.</title>
        <authorList>
            <person name="Juricova H."/>
            <person name="Matiasovicova J."/>
            <person name="Kubasova T."/>
            <person name="Cejkova D."/>
            <person name="Rychlik I."/>
        </authorList>
    </citation>
    <scope>NUCLEOTIDE SEQUENCE [LARGE SCALE GENOMIC DNA]</scope>
    <source>
        <strain evidence="2 3">An564</strain>
    </source>
</reference>
<proteinExistence type="predicted"/>
<dbReference type="Pfam" id="PF12650">
    <property type="entry name" value="DUF3784"/>
    <property type="match status" value="1"/>
</dbReference>
<evidence type="ECO:0000313" key="3">
    <source>
        <dbReference type="Proteomes" id="UP000724149"/>
    </source>
</evidence>
<gene>
    <name evidence="2" type="ORF">H9X81_02320</name>
</gene>
<keyword evidence="3" id="KW-1185">Reference proteome</keyword>
<dbReference type="EMBL" id="JACSNR010000002">
    <property type="protein sequence ID" value="MBM6922531.1"/>
    <property type="molecule type" value="Genomic_DNA"/>
</dbReference>
<comment type="caution">
    <text evidence="2">The sequence shown here is derived from an EMBL/GenBank/DDBJ whole genome shotgun (WGS) entry which is preliminary data.</text>
</comment>
<evidence type="ECO:0000256" key="1">
    <source>
        <dbReference type="SAM" id="Phobius"/>
    </source>
</evidence>
<dbReference type="RefSeq" id="WP_204719534.1">
    <property type="nucleotide sequence ID" value="NZ_JACSNR010000002.1"/>
</dbReference>
<organism evidence="2 3">
    <name type="scientific">Hydrogenoanaerobacterium saccharovorans</name>
    <dbReference type="NCBI Taxonomy" id="474960"/>
    <lineage>
        <taxon>Bacteria</taxon>
        <taxon>Bacillati</taxon>
        <taxon>Bacillota</taxon>
        <taxon>Clostridia</taxon>
        <taxon>Eubacteriales</taxon>
        <taxon>Oscillospiraceae</taxon>
        <taxon>Hydrogenoanaerobacterium</taxon>
    </lineage>
</organism>
<name>A0ABS2GKK4_9FIRM</name>
<feature type="transmembrane region" description="Helical" evidence="1">
    <location>
        <begin position="6"/>
        <end position="29"/>
    </location>
</feature>